<name>A0A2M6XUJ4_9BACT</name>
<protein>
    <recommendedName>
        <fullName evidence="1">DUF6036 domain-containing protein</fullName>
    </recommendedName>
</protein>
<dbReference type="Proteomes" id="UP000229784">
    <property type="component" value="Unassembled WGS sequence"/>
</dbReference>
<feature type="domain" description="DUF6036" evidence="1">
    <location>
        <begin position="18"/>
        <end position="182"/>
    </location>
</feature>
<dbReference type="InterPro" id="IPR045792">
    <property type="entry name" value="DUF6036"/>
</dbReference>
<accession>A0A2M6XUJ4</accession>
<reference evidence="3" key="1">
    <citation type="submission" date="2017-09" db="EMBL/GenBank/DDBJ databases">
        <title>Depth-based differentiation of microbial function through sediment-hosted aquifers and enrichment of novel symbionts in the deep terrestrial subsurface.</title>
        <authorList>
            <person name="Probst A.J."/>
            <person name="Ladd B."/>
            <person name="Jarett J.K."/>
            <person name="Geller-Mcgrath D.E."/>
            <person name="Sieber C.M.K."/>
            <person name="Emerson J.B."/>
            <person name="Anantharaman K."/>
            <person name="Thomas B.C."/>
            <person name="Malmstrom R."/>
            <person name="Stieglmeier M."/>
            <person name="Klingl A."/>
            <person name="Woyke T."/>
            <person name="Ryan C.M."/>
            <person name="Banfield J.F."/>
        </authorList>
    </citation>
    <scope>NUCLEOTIDE SEQUENCE [LARGE SCALE GENOMIC DNA]</scope>
</reference>
<sequence length="193" mass="22265">MINQNKKELLAPDDLLCLIAKILDDLAIPYLVIGGMAVAVWAKPRFTWDIDIVIELLPEKLPLLAKKLLAIDKDVYVSQEAMQSALENKGEFNFIHPHTGLKVDFWILKDDSFDKNRIKRPIKKIINKQTVNFISPEDLILSKLLWYKITPSDKQLEDIKTVLKISKVDINYIKQWAIKQGTIEIFNKINNLN</sequence>
<evidence type="ECO:0000259" key="1">
    <source>
        <dbReference type="Pfam" id="PF19502"/>
    </source>
</evidence>
<dbReference type="SUPFAM" id="SSF81301">
    <property type="entry name" value="Nucleotidyltransferase"/>
    <property type="match status" value="1"/>
</dbReference>
<dbReference type="InterPro" id="IPR043519">
    <property type="entry name" value="NT_sf"/>
</dbReference>
<dbReference type="EMBL" id="PEXQ01000038">
    <property type="protein sequence ID" value="PIU15588.1"/>
    <property type="molecule type" value="Genomic_DNA"/>
</dbReference>
<proteinExistence type="predicted"/>
<dbReference type="Pfam" id="PF19502">
    <property type="entry name" value="DUF6036"/>
    <property type="match status" value="1"/>
</dbReference>
<dbReference type="Gene3D" id="3.30.460.40">
    <property type="match status" value="1"/>
</dbReference>
<comment type="caution">
    <text evidence="2">The sequence shown here is derived from an EMBL/GenBank/DDBJ whole genome shotgun (WGS) entry which is preliminary data.</text>
</comment>
<gene>
    <name evidence="2" type="ORF">COT20_01510</name>
</gene>
<evidence type="ECO:0000313" key="2">
    <source>
        <dbReference type="EMBL" id="PIU15588.1"/>
    </source>
</evidence>
<organism evidence="2 3">
    <name type="scientific">bacterium (Candidatus Gribaldobacteria) CG08_land_8_20_14_0_20_39_15</name>
    <dbReference type="NCBI Taxonomy" id="2014273"/>
    <lineage>
        <taxon>Bacteria</taxon>
        <taxon>Candidatus Gribaldobacteria</taxon>
    </lineage>
</organism>
<evidence type="ECO:0000313" key="3">
    <source>
        <dbReference type="Proteomes" id="UP000229784"/>
    </source>
</evidence>
<dbReference type="AlphaFoldDB" id="A0A2M6XUJ4"/>